<dbReference type="EMBL" id="OY660866">
    <property type="protein sequence ID" value="CAJ1052852.1"/>
    <property type="molecule type" value="Genomic_DNA"/>
</dbReference>
<gene>
    <name evidence="1" type="ORF">XNOV1_A029523</name>
</gene>
<dbReference type="AlphaFoldDB" id="A0AAV1EVF0"/>
<name>A0AAV1EVF0_XYRNO</name>
<evidence type="ECO:0000313" key="2">
    <source>
        <dbReference type="Proteomes" id="UP001178508"/>
    </source>
</evidence>
<reference evidence="1" key="1">
    <citation type="submission" date="2023-08" db="EMBL/GenBank/DDBJ databases">
        <authorList>
            <person name="Alioto T."/>
            <person name="Alioto T."/>
            <person name="Gomez Garrido J."/>
        </authorList>
    </citation>
    <scope>NUCLEOTIDE SEQUENCE</scope>
</reference>
<accession>A0AAV1EVF0</accession>
<dbReference type="Proteomes" id="UP001178508">
    <property type="component" value="Chromosome 3"/>
</dbReference>
<keyword evidence="2" id="KW-1185">Reference proteome</keyword>
<sequence>MGQAAQKRRLLRQHMASEECGLRGGRSSTCMAAEAGPLKNSRCTAIWTLTPFFCFTQMSKQGREHSAKRITDELSETLRVSEVRAHLLNWFTCCEPEACRLHFSLETEKSGGYLMNKAANLTTKGSTANMSQKPSRILGTIMNQLANHLK</sequence>
<protein>
    <submittedName>
        <fullName evidence="1">Uncharacterized protein</fullName>
    </submittedName>
</protein>
<evidence type="ECO:0000313" key="1">
    <source>
        <dbReference type="EMBL" id="CAJ1052852.1"/>
    </source>
</evidence>
<organism evidence="1 2">
    <name type="scientific">Xyrichtys novacula</name>
    <name type="common">Pearly razorfish</name>
    <name type="synonym">Hemipteronotus novacula</name>
    <dbReference type="NCBI Taxonomy" id="13765"/>
    <lineage>
        <taxon>Eukaryota</taxon>
        <taxon>Metazoa</taxon>
        <taxon>Chordata</taxon>
        <taxon>Craniata</taxon>
        <taxon>Vertebrata</taxon>
        <taxon>Euteleostomi</taxon>
        <taxon>Actinopterygii</taxon>
        <taxon>Neopterygii</taxon>
        <taxon>Teleostei</taxon>
        <taxon>Neoteleostei</taxon>
        <taxon>Acanthomorphata</taxon>
        <taxon>Eupercaria</taxon>
        <taxon>Labriformes</taxon>
        <taxon>Labridae</taxon>
        <taxon>Xyrichtys</taxon>
    </lineage>
</organism>
<proteinExistence type="predicted"/>